<dbReference type="GO" id="GO:0006265">
    <property type="term" value="P:DNA topological change"/>
    <property type="evidence" value="ECO:0007669"/>
    <property type="project" value="InterPro"/>
</dbReference>
<dbReference type="GO" id="GO:0003917">
    <property type="term" value="F:DNA topoisomerase type I (single strand cut, ATP-independent) activity"/>
    <property type="evidence" value="ECO:0007669"/>
    <property type="project" value="InterPro"/>
</dbReference>
<comment type="caution">
    <text evidence="2">The sequence shown here is derived from an EMBL/GenBank/DDBJ whole genome shotgun (WGS) entry which is preliminary data.</text>
</comment>
<dbReference type="InterPro" id="IPR025834">
    <property type="entry name" value="TopoI_C_dom"/>
</dbReference>
<gene>
    <name evidence="2" type="ORF">CDAR_126641</name>
</gene>
<feature type="domain" description="Topoisomerase I C-terminal" evidence="1">
    <location>
        <begin position="74"/>
        <end position="103"/>
    </location>
</feature>
<dbReference type="InterPro" id="IPR014727">
    <property type="entry name" value="TopoI_cat_a/b-sub_euk"/>
</dbReference>
<reference evidence="2 3" key="1">
    <citation type="submission" date="2021-06" db="EMBL/GenBank/DDBJ databases">
        <title>Caerostris darwini draft genome.</title>
        <authorList>
            <person name="Kono N."/>
            <person name="Arakawa K."/>
        </authorList>
    </citation>
    <scope>NUCLEOTIDE SEQUENCE [LARGE SCALE GENOMIC DNA]</scope>
</reference>
<evidence type="ECO:0000313" key="2">
    <source>
        <dbReference type="EMBL" id="GIX97453.1"/>
    </source>
</evidence>
<dbReference type="GO" id="GO:0005694">
    <property type="term" value="C:chromosome"/>
    <property type="evidence" value="ECO:0007669"/>
    <property type="project" value="InterPro"/>
</dbReference>
<dbReference type="AlphaFoldDB" id="A0AAV4PKB9"/>
<sequence>MKALTEVLSDYLHYWHLSSRKFTSKLMSATELGNNVCYRMQELTEVLSDYLHYWHLSSRKFTWEIMSATGVRSVMIQFEKIYNKSQRGKFRWAMEIAGPDYVFQCGLTNISEAWAEITYIK</sequence>
<dbReference type="Gene3D" id="1.10.132.10">
    <property type="match status" value="1"/>
</dbReference>
<dbReference type="EMBL" id="BPLQ01003038">
    <property type="protein sequence ID" value="GIX97453.1"/>
    <property type="molecule type" value="Genomic_DNA"/>
</dbReference>
<protein>
    <recommendedName>
        <fullName evidence="1">Topoisomerase I C-terminal domain-containing protein</fullName>
    </recommendedName>
</protein>
<name>A0AAV4PKB9_9ARAC</name>
<keyword evidence="3" id="KW-1185">Reference proteome</keyword>
<dbReference type="Pfam" id="PF14370">
    <property type="entry name" value="Topo_C_assoc"/>
    <property type="match status" value="1"/>
</dbReference>
<evidence type="ECO:0000313" key="3">
    <source>
        <dbReference type="Proteomes" id="UP001054837"/>
    </source>
</evidence>
<dbReference type="Proteomes" id="UP001054837">
    <property type="component" value="Unassembled WGS sequence"/>
</dbReference>
<organism evidence="2 3">
    <name type="scientific">Caerostris darwini</name>
    <dbReference type="NCBI Taxonomy" id="1538125"/>
    <lineage>
        <taxon>Eukaryota</taxon>
        <taxon>Metazoa</taxon>
        <taxon>Ecdysozoa</taxon>
        <taxon>Arthropoda</taxon>
        <taxon>Chelicerata</taxon>
        <taxon>Arachnida</taxon>
        <taxon>Araneae</taxon>
        <taxon>Araneomorphae</taxon>
        <taxon>Entelegynae</taxon>
        <taxon>Araneoidea</taxon>
        <taxon>Araneidae</taxon>
        <taxon>Caerostris</taxon>
    </lineage>
</organism>
<evidence type="ECO:0000259" key="1">
    <source>
        <dbReference type="Pfam" id="PF14370"/>
    </source>
</evidence>
<proteinExistence type="predicted"/>
<dbReference type="GO" id="GO:0003677">
    <property type="term" value="F:DNA binding"/>
    <property type="evidence" value="ECO:0007669"/>
    <property type="project" value="InterPro"/>
</dbReference>
<accession>A0AAV4PKB9</accession>